<evidence type="ECO:0000256" key="6">
    <source>
        <dbReference type="RuleBase" id="RU004466"/>
    </source>
</evidence>
<dbReference type="InterPro" id="IPR008949">
    <property type="entry name" value="Isoprenoid_synthase_dom_sf"/>
</dbReference>
<dbReference type="PROSITE" id="PS00723">
    <property type="entry name" value="POLYPRENYL_SYNTHASE_1"/>
    <property type="match status" value="1"/>
</dbReference>
<proteinExistence type="inferred from homology"/>
<evidence type="ECO:0000256" key="4">
    <source>
        <dbReference type="ARBA" id="ARBA00022723"/>
    </source>
</evidence>
<comment type="cofactor">
    <cofactor evidence="1">
        <name>Mg(2+)</name>
        <dbReference type="ChEBI" id="CHEBI:18420"/>
    </cofactor>
</comment>
<keyword evidence="3 6" id="KW-0808">Transferase</keyword>
<dbReference type="Proteomes" id="UP001595997">
    <property type="component" value="Unassembled WGS sequence"/>
</dbReference>
<dbReference type="InterPro" id="IPR000092">
    <property type="entry name" value="Polyprenyl_synt"/>
</dbReference>
<evidence type="ECO:0000256" key="2">
    <source>
        <dbReference type="ARBA" id="ARBA00006706"/>
    </source>
</evidence>
<dbReference type="SFLD" id="SFLDS00005">
    <property type="entry name" value="Isoprenoid_Synthase_Type_I"/>
    <property type="match status" value="1"/>
</dbReference>
<comment type="caution">
    <text evidence="8">The sequence shown here is derived from an EMBL/GenBank/DDBJ whole genome shotgun (WGS) entry which is preliminary data.</text>
</comment>
<dbReference type="SUPFAM" id="SSF48576">
    <property type="entry name" value="Terpenoid synthases"/>
    <property type="match status" value="1"/>
</dbReference>
<protein>
    <submittedName>
        <fullName evidence="8">Polyprenyl synthetase family protein</fullName>
        <ecNumber evidence="8">2.5.1.-</ecNumber>
    </submittedName>
</protein>
<evidence type="ECO:0000256" key="1">
    <source>
        <dbReference type="ARBA" id="ARBA00001946"/>
    </source>
</evidence>
<evidence type="ECO:0000313" key="8">
    <source>
        <dbReference type="EMBL" id="MFC4494398.1"/>
    </source>
</evidence>
<dbReference type="EMBL" id="JBHSFH010000005">
    <property type="protein sequence ID" value="MFC4494398.1"/>
    <property type="molecule type" value="Genomic_DNA"/>
</dbReference>
<organism evidence="8 9">
    <name type="scientific">Streptomyces ovatisporus</name>
    <dbReference type="NCBI Taxonomy" id="1128682"/>
    <lineage>
        <taxon>Bacteria</taxon>
        <taxon>Bacillati</taxon>
        <taxon>Actinomycetota</taxon>
        <taxon>Actinomycetes</taxon>
        <taxon>Kitasatosporales</taxon>
        <taxon>Streptomycetaceae</taxon>
        <taxon>Streptomyces</taxon>
    </lineage>
</organism>
<dbReference type="Gene3D" id="1.10.600.10">
    <property type="entry name" value="Farnesyl Diphosphate Synthase"/>
    <property type="match status" value="1"/>
</dbReference>
<dbReference type="InterPro" id="IPR033749">
    <property type="entry name" value="Polyprenyl_synt_CS"/>
</dbReference>
<comment type="similarity">
    <text evidence="2 6">Belongs to the FPP/GGPP synthase family.</text>
</comment>
<dbReference type="CDD" id="cd00685">
    <property type="entry name" value="Trans_IPPS_HT"/>
    <property type="match status" value="1"/>
</dbReference>
<keyword evidence="9" id="KW-1185">Reference proteome</keyword>
<sequence length="350" mass="38077">MLDAQGNPEPFAPSRIPSEKRPLRVVESRQTARHSLESWLDSRNEDSLAEQHRWALAPPGKLLRPVLLLESALALGGSADQVAPLAAGFELMHVGSLMHDDIIDGDELRRGRAANHSRYGVDRTVVAADALFFAVFQTLGECRLRGVPDRLITDVTAVVAEAGLDITRGATMELDLSGVLHPDTGTYLELVRLKTAALLRAACRSGGVLADGSPEHVAALADFGESLGVAFQIKDDLLPYTAPPGTAGKPPTSDLRNRRPALPLLLAHRHGDDAQRALLTELLTGEGEEELRQERLHRLLETTGALKAAQDTANRRLERCRKALEALPHSPHRSRLAALADHFSSREQIR</sequence>
<evidence type="ECO:0000313" key="9">
    <source>
        <dbReference type="Proteomes" id="UP001595997"/>
    </source>
</evidence>
<evidence type="ECO:0000256" key="7">
    <source>
        <dbReference type="SAM" id="MobiDB-lite"/>
    </source>
</evidence>
<gene>
    <name evidence="8" type="ORF">ACFPA8_09670</name>
</gene>
<reference evidence="9" key="1">
    <citation type="journal article" date="2019" name="Int. J. Syst. Evol. Microbiol.">
        <title>The Global Catalogue of Microorganisms (GCM) 10K type strain sequencing project: providing services to taxonomists for standard genome sequencing and annotation.</title>
        <authorList>
            <consortium name="The Broad Institute Genomics Platform"/>
            <consortium name="The Broad Institute Genome Sequencing Center for Infectious Disease"/>
            <person name="Wu L."/>
            <person name="Ma J."/>
        </authorList>
    </citation>
    <scope>NUCLEOTIDE SEQUENCE [LARGE SCALE GENOMIC DNA]</scope>
    <source>
        <strain evidence="9">CGMCC 4.7357</strain>
    </source>
</reference>
<dbReference type="PANTHER" id="PTHR12001">
    <property type="entry name" value="GERANYLGERANYL PYROPHOSPHATE SYNTHASE"/>
    <property type="match status" value="1"/>
</dbReference>
<keyword evidence="4" id="KW-0479">Metal-binding</keyword>
<evidence type="ECO:0000256" key="5">
    <source>
        <dbReference type="ARBA" id="ARBA00022842"/>
    </source>
</evidence>
<accession>A0ABV9A768</accession>
<dbReference type="Pfam" id="PF00348">
    <property type="entry name" value="polyprenyl_synt"/>
    <property type="match status" value="1"/>
</dbReference>
<dbReference type="GO" id="GO:0016740">
    <property type="term" value="F:transferase activity"/>
    <property type="evidence" value="ECO:0007669"/>
    <property type="project" value="UniProtKB-KW"/>
</dbReference>
<feature type="region of interest" description="Disordered" evidence="7">
    <location>
        <begin position="1"/>
        <end position="25"/>
    </location>
</feature>
<dbReference type="RefSeq" id="WP_386445370.1">
    <property type="nucleotide sequence ID" value="NZ_JBHSFH010000005.1"/>
</dbReference>
<dbReference type="EC" id="2.5.1.-" evidence="8"/>
<name>A0ABV9A768_9ACTN</name>
<keyword evidence="5" id="KW-0460">Magnesium</keyword>
<evidence type="ECO:0000256" key="3">
    <source>
        <dbReference type="ARBA" id="ARBA00022679"/>
    </source>
</evidence>
<dbReference type="PANTHER" id="PTHR12001:SF85">
    <property type="entry name" value="SHORT CHAIN ISOPRENYL DIPHOSPHATE SYNTHASE"/>
    <property type="match status" value="1"/>
</dbReference>